<feature type="transmembrane region" description="Helical" evidence="5">
    <location>
        <begin position="93"/>
        <end position="115"/>
    </location>
</feature>
<proteinExistence type="predicted"/>
<keyword evidence="4 5" id="KW-0472">Membrane</keyword>
<dbReference type="AlphaFoldDB" id="A0A9J7BNP7"/>
<evidence type="ECO:0000256" key="3">
    <source>
        <dbReference type="ARBA" id="ARBA00022989"/>
    </source>
</evidence>
<dbReference type="KEGG" id="orp:MOP44_00900"/>
<reference evidence="6" key="1">
    <citation type="submission" date="2021-04" db="EMBL/GenBank/DDBJ databases">
        <title>Phylogenetic analysis of Acidobacteriaceae.</title>
        <authorList>
            <person name="Qiu L."/>
            <person name="Zhang Q."/>
        </authorList>
    </citation>
    <scope>NUCLEOTIDE SEQUENCE</scope>
    <source>
        <strain evidence="6">DSM 25168</strain>
    </source>
</reference>
<evidence type="ECO:0000256" key="2">
    <source>
        <dbReference type="ARBA" id="ARBA00022692"/>
    </source>
</evidence>
<sequence length="229" mass="24090">MTLNLLAHPAVSVGLTIACYWIALKMHERWRWIPPILVACVPIIALLLIAHEPYSAYNHGGNLLTWCLGPATVALAVPMYRNGLALRSSLPRMALIVFIGSLVGMVTAGGTAWLLGAPMPVVMSAVPKSVTTPIAIEVCRQLHGIPQITIAMVILAGVFGASFGPFLLGLFGIWENRAVGAAMGTASHGIGTASLVRHSEMQASVSSWAMAAAGVFTSLLGAILALFLR</sequence>
<dbReference type="Proteomes" id="UP001059380">
    <property type="component" value="Chromosome"/>
</dbReference>
<gene>
    <name evidence="6" type="ORF">MOP44_00900</name>
</gene>
<organism evidence="6 7">
    <name type="scientific">Occallatibacter riparius</name>
    <dbReference type="NCBI Taxonomy" id="1002689"/>
    <lineage>
        <taxon>Bacteria</taxon>
        <taxon>Pseudomonadati</taxon>
        <taxon>Acidobacteriota</taxon>
        <taxon>Terriglobia</taxon>
        <taxon>Terriglobales</taxon>
        <taxon>Acidobacteriaceae</taxon>
        <taxon>Occallatibacter</taxon>
    </lineage>
</organism>
<dbReference type="RefSeq" id="WP_260794013.1">
    <property type="nucleotide sequence ID" value="NZ_CP093313.1"/>
</dbReference>
<dbReference type="PANTHER" id="PTHR30249:SF0">
    <property type="entry name" value="PLASTIDAL GLYCOLATE_GLYCERATE TRANSLOCATOR 1, CHLOROPLASTIC"/>
    <property type="match status" value="1"/>
</dbReference>
<evidence type="ECO:0000313" key="7">
    <source>
        <dbReference type="Proteomes" id="UP001059380"/>
    </source>
</evidence>
<dbReference type="GO" id="GO:0016020">
    <property type="term" value="C:membrane"/>
    <property type="evidence" value="ECO:0007669"/>
    <property type="project" value="UniProtKB-SubCell"/>
</dbReference>
<feature type="transmembrane region" description="Helical" evidence="5">
    <location>
        <begin position="32"/>
        <end position="51"/>
    </location>
</feature>
<evidence type="ECO:0000256" key="5">
    <source>
        <dbReference type="SAM" id="Phobius"/>
    </source>
</evidence>
<keyword evidence="3 5" id="KW-1133">Transmembrane helix</keyword>
<dbReference type="EMBL" id="CP093313">
    <property type="protein sequence ID" value="UWZ84508.1"/>
    <property type="molecule type" value="Genomic_DNA"/>
</dbReference>
<name>A0A9J7BNP7_9BACT</name>
<evidence type="ECO:0000256" key="1">
    <source>
        <dbReference type="ARBA" id="ARBA00004141"/>
    </source>
</evidence>
<feature type="transmembrane region" description="Helical" evidence="5">
    <location>
        <begin position="63"/>
        <end position="81"/>
    </location>
</feature>
<accession>A0A9J7BNP7</accession>
<evidence type="ECO:0000256" key="4">
    <source>
        <dbReference type="ARBA" id="ARBA00023136"/>
    </source>
</evidence>
<protein>
    <submittedName>
        <fullName evidence="6">LrgB family protein</fullName>
    </submittedName>
</protein>
<evidence type="ECO:0000313" key="6">
    <source>
        <dbReference type="EMBL" id="UWZ84508.1"/>
    </source>
</evidence>
<feature type="transmembrane region" description="Helical" evidence="5">
    <location>
        <begin position="6"/>
        <end position="23"/>
    </location>
</feature>
<keyword evidence="2 5" id="KW-0812">Transmembrane</keyword>
<keyword evidence="7" id="KW-1185">Reference proteome</keyword>
<feature type="transmembrane region" description="Helical" evidence="5">
    <location>
        <begin position="208"/>
        <end position="228"/>
    </location>
</feature>
<dbReference type="InterPro" id="IPR007300">
    <property type="entry name" value="CidB/LrgB"/>
</dbReference>
<feature type="transmembrane region" description="Helical" evidence="5">
    <location>
        <begin position="178"/>
        <end position="196"/>
    </location>
</feature>
<comment type="subcellular location">
    <subcellularLocation>
        <location evidence="1">Membrane</location>
        <topology evidence="1">Multi-pass membrane protein</topology>
    </subcellularLocation>
</comment>
<dbReference type="Pfam" id="PF04172">
    <property type="entry name" value="LrgB"/>
    <property type="match status" value="1"/>
</dbReference>
<dbReference type="PANTHER" id="PTHR30249">
    <property type="entry name" value="PUTATIVE SEROTONIN TRANSPORTER"/>
    <property type="match status" value="1"/>
</dbReference>
<feature type="transmembrane region" description="Helical" evidence="5">
    <location>
        <begin position="150"/>
        <end position="171"/>
    </location>
</feature>